<sequence>MLKRKLLYALGLLVNSSLSLTIHSTSSSLIASPSVAHPLDDNTYFYPRPTPISNCELTFSTDEYTTTVTFSDGCPTGSVAPPPNFPPTVPYGCTYFASKTYCPYNCDTSTVHYYDYIYPVTSCPEQSCIFDKSGGRPSFKCEPTTSSEPWSSYILSDVSSEVSSEVSVTSIVDSVSQDNSTWHDNNSNQNAEVTESNNDDTTEHHPEPTHPMTTQMPVTCEVTQTHSHGHSWNDVSCNYLPIECTKTTTFNVHNQTLTYIWCPSTTIELFPSGETTTTFCPYDTCYDYLHHTENNRNTRVDQGGLEGNTGTGTTVASAAPASTTNAGTAIITKVATFIDTNCDETKTLNDKAEGGHGHAGSTANGDQKTIATENIPIYKTIDGTNTDCIIITTCPTPVTLTVTQEITKTETVTAYNTITVNDDGDICIVTTTTNEAKTTEPSYENQVTITTHAVEDGFNQEYSSKPNQPNTTSEHGTEKVTTTETPESSNQKPDDKSETSNDEPVDESVDKPGYEVTDKPKDEPIYKPTGKPDKESVDKPTDKPTHSFEPITSTIGNYSIDYSSTMWRNSSTLATTVVK</sequence>
<feature type="compositionally biased region" description="Polar residues" evidence="1">
    <location>
        <begin position="177"/>
        <end position="196"/>
    </location>
</feature>
<gene>
    <name evidence="3" type="ORF">FOB64_006973</name>
</gene>
<feature type="compositionally biased region" description="Basic and acidic residues" evidence="1">
    <location>
        <begin position="508"/>
        <end position="546"/>
    </location>
</feature>
<evidence type="ECO:0000256" key="1">
    <source>
        <dbReference type="SAM" id="MobiDB-lite"/>
    </source>
</evidence>
<evidence type="ECO:0000313" key="3">
    <source>
        <dbReference type="EMBL" id="KAF6059991.1"/>
    </source>
</evidence>
<keyword evidence="2" id="KW-0732">Signal</keyword>
<evidence type="ECO:0000256" key="2">
    <source>
        <dbReference type="SAM" id="SignalP"/>
    </source>
</evidence>
<dbReference type="Proteomes" id="UP000536275">
    <property type="component" value="Unassembled WGS sequence"/>
</dbReference>
<evidence type="ECO:0000313" key="4">
    <source>
        <dbReference type="Proteomes" id="UP000536275"/>
    </source>
</evidence>
<feature type="chain" id="PRO_5034441521" evidence="2">
    <location>
        <begin position="22"/>
        <end position="579"/>
    </location>
</feature>
<accession>A0A8H6BS04</accession>
<feature type="compositionally biased region" description="Polar residues" evidence="1">
    <location>
        <begin position="460"/>
        <end position="491"/>
    </location>
</feature>
<proteinExistence type="predicted"/>
<feature type="region of interest" description="Disordered" evidence="1">
    <location>
        <begin position="177"/>
        <end position="215"/>
    </location>
</feature>
<comment type="caution">
    <text evidence="3">The sequence shown here is derived from an EMBL/GenBank/DDBJ whole genome shotgun (WGS) entry which is preliminary data.</text>
</comment>
<feature type="signal peptide" evidence="2">
    <location>
        <begin position="1"/>
        <end position="21"/>
    </location>
</feature>
<name>A0A8H6BS04_CANAX</name>
<dbReference type="EMBL" id="JABWAD010000069">
    <property type="protein sequence ID" value="KAF6059991.1"/>
    <property type="molecule type" value="Genomic_DNA"/>
</dbReference>
<dbReference type="AlphaFoldDB" id="A0A8H6BS04"/>
<reference evidence="3 4" key="1">
    <citation type="submission" date="2020-03" db="EMBL/GenBank/DDBJ databases">
        <title>FDA dAtabase for Regulatory Grade micrObial Sequences (FDA-ARGOS): Supporting development and validation of Infectious Disease Dx tests.</title>
        <authorList>
            <person name="Campos J."/>
            <person name="Goldberg B."/>
            <person name="Tallon L."/>
            <person name="Sadzewicz L."/>
            <person name="Vavikolanu K."/>
            <person name="Mehta A."/>
            <person name="Aluvathingal J."/>
            <person name="Nadendla S."/>
            <person name="Nandy P."/>
            <person name="Geyer C."/>
            <person name="Yan Y."/>
            <person name="Sichtig H."/>
        </authorList>
    </citation>
    <scope>NUCLEOTIDE SEQUENCE [LARGE SCALE GENOMIC DNA]</scope>
    <source>
        <strain evidence="3 4">FDAARGOS_656</strain>
    </source>
</reference>
<feature type="region of interest" description="Disordered" evidence="1">
    <location>
        <begin position="459"/>
        <end position="555"/>
    </location>
</feature>
<organism evidence="3 4">
    <name type="scientific">Candida albicans</name>
    <name type="common">Yeast</name>
    <dbReference type="NCBI Taxonomy" id="5476"/>
    <lineage>
        <taxon>Eukaryota</taxon>
        <taxon>Fungi</taxon>
        <taxon>Dikarya</taxon>
        <taxon>Ascomycota</taxon>
        <taxon>Saccharomycotina</taxon>
        <taxon>Pichiomycetes</taxon>
        <taxon>Debaryomycetaceae</taxon>
        <taxon>Candida/Lodderomyces clade</taxon>
        <taxon>Candida</taxon>
    </lineage>
</organism>
<protein>
    <submittedName>
        <fullName evidence="3">Uncharacterized protein</fullName>
    </submittedName>
</protein>